<evidence type="ECO:0000313" key="1">
    <source>
        <dbReference type="EMBL" id="MBO1322609.1"/>
    </source>
</evidence>
<accession>A0A8J7QEQ4</accession>
<proteinExistence type="predicted"/>
<keyword evidence="2" id="KW-1185">Reference proteome</keyword>
<gene>
    <name evidence="1" type="ORF">J3U88_29315</name>
</gene>
<dbReference type="AlphaFoldDB" id="A0A8J7QEQ4"/>
<dbReference type="RefSeq" id="WP_207862582.1">
    <property type="nucleotide sequence ID" value="NZ_JAFREP010000040.1"/>
</dbReference>
<evidence type="ECO:0000313" key="2">
    <source>
        <dbReference type="Proteomes" id="UP000664417"/>
    </source>
</evidence>
<protein>
    <submittedName>
        <fullName evidence="1">Uncharacterized protein</fullName>
    </submittedName>
</protein>
<organism evidence="1 2">
    <name type="scientific">Acanthopleuribacter pedis</name>
    <dbReference type="NCBI Taxonomy" id="442870"/>
    <lineage>
        <taxon>Bacteria</taxon>
        <taxon>Pseudomonadati</taxon>
        <taxon>Acidobacteriota</taxon>
        <taxon>Holophagae</taxon>
        <taxon>Acanthopleuribacterales</taxon>
        <taxon>Acanthopleuribacteraceae</taxon>
        <taxon>Acanthopleuribacter</taxon>
    </lineage>
</organism>
<dbReference type="EMBL" id="JAFREP010000040">
    <property type="protein sequence ID" value="MBO1322609.1"/>
    <property type="molecule type" value="Genomic_DNA"/>
</dbReference>
<comment type="caution">
    <text evidence="1">The sequence shown here is derived from an EMBL/GenBank/DDBJ whole genome shotgun (WGS) entry which is preliminary data.</text>
</comment>
<sequence>KLPGVSAKLLSIKHISFKIERLGHHITLFLVSEMRGAPLHIRFSQNHRELSRFLGFRAS</sequence>
<dbReference type="Proteomes" id="UP000664417">
    <property type="component" value="Unassembled WGS sequence"/>
</dbReference>
<name>A0A8J7QEQ4_9BACT</name>
<reference evidence="1" key="1">
    <citation type="submission" date="2021-03" db="EMBL/GenBank/DDBJ databases">
        <authorList>
            <person name="Wang G."/>
        </authorList>
    </citation>
    <scope>NUCLEOTIDE SEQUENCE</scope>
    <source>
        <strain evidence="1">KCTC 12899</strain>
    </source>
</reference>
<feature type="non-terminal residue" evidence="1">
    <location>
        <position position="1"/>
    </location>
</feature>